<proteinExistence type="predicted"/>
<organism evidence="2 3">
    <name type="scientific">Paremcibacter congregatus</name>
    <dbReference type="NCBI Taxonomy" id="2043170"/>
    <lineage>
        <taxon>Bacteria</taxon>
        <taxon>Pseudomonadati</taxon>
        <taxon>Pseudomonadota</taxon>
        <taxon>Alphaproteobacteria</taxon>
        <taxon>Emcibacterales</taxon>
        <taxon>Emcibacteraceae</taxon>
        <taxon>Paremcibacter</taxon>
    </lineage>
</organism>
<dbReference type="GO" id="GO:0042910">
    <property type="term" value="F:xenobiotic transmembrane transporter activity"/>
    <property type="evidence" value="ECO:0007669"/>
    <property type="project" value="TreeGrafter"/>
</dbReference>
<reference evidence="2 3" key="1">
    <citation type="submission" date="2017-10" db="EMBL/GenBank/DDBJ databases">
        <title>Frigbacter circumglobatus gen. nov. sp. nov., isolated from sediment cultured in situ.</title>
        <authorList>
            <person name="Zhao Z."/>
        </authorList>
    </citation>
    <scope>NUCLEOTIDE SEQUENCE [LARGE SCALE GENOMIC DNA]</scope>
    <source>
        <strain evidence="2 3">ZYL</strain>
    </source>
</reference>
<evidence type="ECO:0000313" key="2">
    <source>
        <dbReference type="EMBL" id="PHZ83865.1"/>
    </source>
</evidence>
<feature type="transmembrane region" description="Helical" evidence="1">
    <location>
        <begin position="909"/>
        <end position="933"/>
    </location>
</feature>
<dbReference type="Gene3D" id="3.30.2090.10">
    <property type="entry name" value="Multidrug efflux transporter AcrB TolC docking domain, DN and DC subdomains"/>
    <property type="match status" value="2"/>
</dbReference>
<dbReference type="Gene3D" id="3.30.70.1320">
    <property type="entry name" value="Multidrug efflux transporter AcrB pore domain like"/>
    <property type="match status" value="1"/>
</dbReference>
<feature type="transmembrane region" description="Helical" evidence="1">
    <location>
        <begin position="1006"/>
        <end position="1031"/>
    </location>
</feature>
<accession>A0A2G4YNJ5</accession>
<feature type="transmembrane region" description="Helical" evidence="1">
    <location>
        <begin position="444"/>
        <end position="464"/>
    </location>
</feature>
<feature type="transmembrane region" description="Helical" evidence="1">
    <location>
        <begin position="548"/>
        <end position="566"/>
    </location>
</feature>
<keyword evidence="1" id="KW-0812">Transmembrane</keyword>
<gene>
    <name evidence="2" type="ORF">CRD36_16075</name>
</gene>
<dbReference type="Gene3D" id="3.30.70.1430">
    <property type="entry name" value="Multidrug efflux transporter AcrB pore domain"/>
    <property type="match status" value="2"/>
</dbReference>
<feature type="transmembrane region" description="Helical" evidence="1">
    <location>
        <begin position="880"/>
        <end position="902"/>
    </location>
</feature>
<keyword evidence="1" id="KW-1133">Transmembrane helix</keyword>
<feature type="transmembrane region" description="Helical" evidence="1">
    <location>
        <begin position="30"/>
        <end position="47"/>
    </location>
</feature>
<dbReference type="InParanoid" id="A0A2G4YNJ5"/>
<dbReference type="GO" id="GO:0005886">
    <property type="term" value="C:plasma membrane"/>
    <property type="evidence" value="ECO:0007669"/>
    <property type="project" value="TreeGrafter"/>
</dbReference>
<dbReference type="SUPFAM" id="SSF82714">
    <property type="entry name" value="Multidrug efflux transporter AcrB TolC docking domain, DN and DC subdomains"/>
    <property type="match status" value="2"/>
</dbReference>
<feature type="transmembrane region" description="Helical" evidence="1">
    <location>
        <begin position="476"/>
        <end position="497"/>
    </location>
</feature>
<dbReference type="PRINTS" id="PR00702">
    <property type="entry name" value="ACRIFLAVINRP"/>
</dbReference>
<comment type="caution">
    <text evidence="2">The sequence shown here is derived from an EMBL/GenBank/DDBJ whole genome shotgun (WGS) entry which is preliminary data.</text>
</comment>
<dbReference type="SUPFAM" id="SSF82693">
    <property type="entry name" value="Multidrug efflux transporter AcrB pore domain, PN1, PN2, PC1 and PC2 subdomains"/>
    <property type="match status" value="2"/>
</dbReference>
<dbReference type="Gene3D" id="3.30.70.1440">
    <property type="entry name" value="Multidrug efflux transporter AcrB pore domain"/>
    <property type="match status" value="1"/>
</dbReference>
<feature type="transmembrane region" description="Helical" evidence="1">
    <location>
        <begin position="373"/>
        <end position="393"/>
    </location>
</feature>
<evidence type="ECO:0000256" key="1">
    <source>
        <dbReference type="SAM" id="Phobius"/>
    </source>
</evidence>
<evidence type="ECO:0000313" key="3">
    <source>
        <dbReference type="Proteomes" id="UP000229730"/>
    </source>
</evidence>
<evidence type="ECO:0008006" key="4">
    <source>
        <dbReference type="Google" id="ProtNLM"/>
    </source>
</evidence>
<dbReference type="EMBL" id="PDEM01000031">
    <property type="protein sequence ID" value="PHZ83865.1"/>
    <property type="molecule type" value="Genomic_DNA"/>
</dbReference>
<name>A0A2G4YNJ5_9PROT</name>
<dbReference type="Proteomes" id="UP000229730">
    <property type="component" value="Unassembled WGS sequence"/>
</dbReference>
<dbReference type="PANTHER" id="PTHR32063">
    <property type="match status" value="1"/>
</dbReference>
<sequence>MDVALNWNNIVKKKIYNKFNPVNWMAQNHVAANLLMLLMLIGGIFFMQKIRQEIQPNYTFATVIVSMSYPGASPEEVEENIILAIEASLQSVEGLDRIRSTASEGFANVYVDIEGGENLDRVLQNVRNAVDIITSFPTDAERPNIRLDDDARWLTTIGISGDVPEKVLHDLVNRIKSDLLHMEGVIQVLPQINKDPEISIEIPQSVLRSLNVTLPEVAQRVGDAAKDVPSGDVETTDGQYILRTEGRREYGMEFKNIPLKTDSDGSQVTLGDVSTIRSGFEENTSFFSYNGAPGMIVYVYQSKNSRAMELANRVHQYVEDLSSTLPDTLKLDLPSKRTEKYSERMDMLIDNGMVGLLLVVLTLGLFLNPRLAFWVGVSIPVVFISSFSILYYLDVSINMISMFAFIMTLGIVVDDAIIVGESIHAKRQQGLSVRDAVVEGANDMILPVIFAVGTNIIAFIPLIMLPGDMGQYMKSLPIVAVVVFTVSLIEALFILPAHLNAKDKKRKWPNFLKPLQRTLLFREHVANGLDRFRDIKFRKALTWAIDHRYITVVLFTGGLILIAAWFESNRIDFHWYPQIPSDRVSAKLTMPADASFEDLITISENIEAAGVSAIQELGSLDDVESRSVSAGLYNSVYSSVTFELVSESHREFDQNDFVRLWREKAGDVPEAHSLVFDFLASFGGGSGVYVDMRHSSNVVLETAAKELAATMKTIEGLVDVTDGLAQGKKQLRYTLTDEATSLGFTENELGRQLRAAFFGAEAVRMLRDSHQVKVWVRLPVQERNSLNDLENFVVRSPSGVELPLSQATDIEYSRTFTDIRREDGRRNIYVGGVMDMAAGSESLAKRELTENILPALKAKYPGLQAGLRGSFSSRSGYSTMSMIGMGLGIVSVVVFALMASLFRSYLQGFIVIMTIPYCMAAAVAGHIIMGYGLTSNSMFGMIALAGMVVNGSLVLTSRMNDLIRTGIEYREAIIEGSISRFRPILITSLTTTVGLLPMLFETSQQALFLVPFAIALSFGTVVSSFVVLLLIPALHAIHYDFKAWKDAEVAELEVTAGVTKV</sequence>
<dbReference type="SUPFAM" id="SSF82866">
    <property type="entry name" value="Multidrug efflux transporter AcrB transmembrane domain"/>
    <property type="match status" value="2"/>
</dbReference>
<dbReference type="AlphaFoldDB" id="A0A2G4YNJ5"/>
<feature type="transmembrane region" description="Helical" evidence="1">
    <location>
        <begin position="939"/>
        <end position="960"/>
    </location>
</feature>
<protein>
    <recommendedName>
        <fullName evidence="4">Acriflavin resistance protein</fullName>
    </recommendedName>
</protein>
<dbReference type="InterPro" id="IPR027463">
    <property type="entry name" value="AcrB_DN_DC_subdom"/>
</dbReference>
<dbReference type="Gene3D" id="1.20.1640.10">
    <property type="entry name" value="Multidrug efflux transporter AcrB transmembrane domain"/>
    <property type="match status" value="2"/>
</dbReference>
<dbReference type="PANTHER" id="PTHR32063:SF33">
    <property type="entry name" value="RND SUPERFAMILY EFFLUX PUMP PERMEASE COMPONENT"/>
    <property type="match status" value="1"/>
</dbReference>
<feature type="transmembrane region" description="Helical" evidence="1">
    <location>
        <begin position="347"/>
        <end position="367"/>
    </location>
</feature>
<dbReference type="Pfam" id="PF00873">
    <property type="entry name" value="ACR_tran"/>
    <property type="match status" value="1"/>
</dbReference>
<keyword evidence="1" id="KW-0472">Membrane</keyword>
<dbReference type="InterPro" id="IPR001036">
    <property type="entry name" value="Acrflvin-R"/>
</dbReference>
<keyword evidence="3" id="KW-1185">Reference proteome</keyword>
<feature type="transmembrane region" description="Helical" evidence="1">
    <location>
        <begin position="981"/>
        <end position="1000"/>
    </location>
</feature>